<evidence type="ECO:0000313" key="13">
    <source>
        <dbReference type="EMBL" id="KJU81931.1"/>
    </source>
</evidence>
<dbReference type="InterPro" id="IPR003716">
    <property type="entry name" value="DNA-dir_RNA_pol_omega"/>
</dbReference>
<dbReference type="GO" id="GO:0003677">
    <property type="term" value="F:DNA binding"/>
    <property type="evidence" value="ECO:0007669"/>
    <property type="project" value="UniProtKB-UniRule"/>
</dbReference>
<evidence type="ECO:0000256" key="9">
    <source>
        <dbReference type="ARBA" id="ARBA00030998"/>
    </source>
</evidence>
<dbReference type="EC" id="2.7.7.6" evidence="2 11"/>
<organism evidence="13 14">
    <name type="scientific">Candidatus Magnetobacterium bavaricum</name>
    <dbReference type="NCBI Taxonomy" id="29290"/>
    <lineage>
        <taxon>Bacteria</taxon>
        <taxon>Pseudomonadati</taxon>
        <taxon>Nitrospirota</taxon>
        <taxon>Thermodesulfovibrionia</taxon>
        <taxon>Thermodesulfovibrionales</taxon>
        <taxon>Candidatus Magnetobacteriaceae</taxon>
        <taxon>Candidatus Magnetobacterium</taxon>
    </lineage>
</organism>
<dbReference type="EMBL" id="LACI01002489">
    <property type="protein sequence ID" value="KJU81931.1"/>
    <property type="molecule type" value="Genomic_DNA"/>
</dbReference>
<proteinExistence type="inferred from homology"/>
<evidence type="ECO:0000256" key="4">
    <source>
        <dbReference type="ARBA" id="ARBA00022478"/>
    </source>
</evidence>
<comment type="function">
    <text evidence="11">Promotes RNA polymerase assembly. Latches the N- and C-terminal regions of the beta' subunit thereby facilitating its interaction with the beta and alpha subunits.</text>
</comment>
<reference evidence="13 14" key="1">
    <citation type="submission" date="2015-02" db="EMBL/GenBank/DDBJ databases">
        <title>Single-cell genomics of uncultivated deep-branching MTB reveals a conserved set of magnetosome genes.</title>
        <authorList>
            <person name="Kolinko S."/>
            <person name="Richter M."/>
            <person name="Glockner F.O."/>
            <person name="Brachmann A."/>
            <person name="Schuler D."/>
        </authorList>
    </citation>
    <scope>NUCLEOTIDE SEQUENCE [LARGE SCALE GENOMIC DNA]</scope>
    <source>
        <strain evidence="13">TM-1</strain>
    </source>
</reference>
<keyword evidence="14" id="KW-1185">Reference proteome</keyword>
<evidence type="ECO:0000256" key="11">
    <source>
        <dbReference type="HAMAP-Rule" id="MF_00366"/>
    </source>
</evidence>
<dbReference type="Gene3D" id="3.90.940.10">
    <property type="match status" value="1"/>
</dbReference>
<feature type="region of interest" description="Disordered" evidence="12">
    <location>
        <begin position="113"/>
        <end position="141"/>
    </location>
</feature>
<evidence type="ECO:0000256" key="1">
    <source>
        <dbReference type="ARBA" id="ARBA00006711"/>
    </source>
</evidence>
<dbReference type="GO" id="GO:0003899">
    <property type="term" value="F:DNA-directed RNA polymerase activity"/>
    <property type="evidence" value="ECO:0007669"/>
    <property type="project" value="UniProtKB-UniRule"/>
</dbReference>
<comment type="similarity">
    <text evidence="1 11">Belongs to the RNA polymerase subunit omega family.</text>
</comment>
<name>A0A0F3GJ69_9BACT</name>
<evidence type="ECO:0000256" key="12">
    <source>
        <dbReference type="SAM" id="MobiDB-lite"/>
    </source>
</evidence>
<keyword evidence="6 11" id="KW-0548">Nucleotidyltransferase</keyword>
<dbReference type="NCBIfam" id="TIGR00690">
    <property type="entry name" value="rpoZ"/>
    <property type="match status" value="1"/>
</dbReference>
<protein>
    <recommendedName>
        <fullName evidence="3 11">DNA-directed RNA polymerase subunit omega</fullName>
        <shortName evidence="11">RNAP omega subunit</shortName>
        <ecNumber evidence="2 11">2.7.7.6</ecNumber>
    </recommendedName>
    <alternativeName>
        <fullName evidence="9 11">RNA polymerase omega subunit</fullName>
    </alternativeName>
    <alternativeName>
        <fullName evidence="8 11">Transcriptase subunit omega</fullName>
    </alternativeName>
</protein>
<dbReference type="AlphaFoldDB" id="A0A0F3GJ69"/>
<accession>A0A0F3GJ69</accession>
<dbReference type="InterPro" id="IPR036161">
    <property type="entry name" value="RPB6/omega-like_sf"/>
</dbReference>
<keyword evidence="13" id="KW-0675">Receptor</keyword>
<keyword evidence="4 11" id="KW-0240">DNA-directed RNA polymerase</keyword>
<dbReference type="Proteomes" id="UP000033423">
    <property type="component" value="Unassembled WGS sequence"/>
</dbReference>
<evidence type="ECO:0000313" key="14">
    <source>
        <dbReference type="Proteomes" id="UP000033423"/>
    </source>
</evidence>
<evidence type="ECO:0000256" key="3">
    <source>
        <dbReference type="ARBA" id="ARBA00013725"/>
    </source>
</evidence>
<sequence length="141" mass="16293">MDIISLPIELDPDKIDGRFRLVNIITQRAKELAHRGKPKVVTKARKITTIALEEAVAYALDFITGDEARQANEETRKLDYKRFLEEKRRESEQEDLSELEKDLKFYLDEKEETGKRSLESIFGDSEIPDDNDDDDSDADES</sequence>
<evidence type="ECO:0000256" key="8">
    <source>
        <dbReference type="ARBA" id="ARBA00029924"/>
    </source>
</evidence>
<evidence type="ECO:0000256" key="6">
    <source>
        <dbReference type="ARBA" id="ARBA00022695"/>
    </source>
</evidence>
<comment type="caution">
    <text evidence="13">The sequence shown here is derived from an EMBL/GenBank/DDBJ whole genome shotgun (WGS) entry which is preliminary data.</text>
</comment>
<dbReference type="GO" id="GO:0006351">
    <property type="term" value="P:DNA-templated transcription"/>
    <property type="evidence" value="ECO:0007669"/>
    <property type="project" value="UniProtKB-UniRule"/>
</dbReference>
<dbReference type="GO" id="GO:0000428">
    <property type="term" value="C:DNA-directed RNA polymerase complex"/>
    <property type="evidence" value="ECO:0007669"/>
    <property type="project" value="UniProtKB-KW"/>
</dbReference>
<evidence type="ECO:0000256" key="10">
    <source>
        <dbReference type="ARBA" id="ARBA00048552"/>
    </source>
</evidence>
<feature type="compositionally biased region" description="Acidic residues" evidence="12">
    <location>
        <begin position="126"/>
        <end position="141"/>
    </location>
</feature>
<dbReference type="SUPFAM" id="SSF63562">
    <property type="entry name" value="RPB6/omega subunit-like"/>
    <property type="match status" value="1"/>
</dbReference>
<comment type="subunit">
    <text evidence="11">The RNAP catalytic core consists of 2 alpha, 1 beta, 1 beta' and 1 omega subunit. When a sigma factor is associated with the core the holoenzyme is formed, which can initiate transcription.</text>
</comment>
<keyword evidence="5 11" id="KW-0808">Transferase</keyword>
<evidence type="ECO:0000256" key="5">
    <source>
        <dbReference type="ARBA" id="ARBA00022679"/>
    </source>
</evidence>
<dbReference type="InterPro" id="IPR006110">
    <property type="entry name" value="Pol_omega/Rpo6/RPB6"/>
</dbReference>
<dbReference type="Pfam" id="PF01192">
    <property type="entry name" value="RNA_pol_Rpb6"/>
    <property type="match status" value="1"/>
</dbReference>
<keyword evidence="7 11" id="KW-0804">Transcription</keyword>
<evidence type="ECO:0000256" key="2">
    <source>
        <dbReference type="ARBA" id="ARBA00012418"/>
    </source>
</evidence>
<dbReference type="HAMAP" id="MF_00366">
    <property type="entry name" value="RNApol_bact_RpoZ"/>
    <property type="match status" value="1"/>
</dbReference>
<comment type="catalytic activity">
    <reaction evidence="10 11">
        <text>RNA(n) + a ribonucleoside 5'-triphosphate = RNA(n+1) + diphosphate</text>
        <dbReference type="Rhea" id="RHEA:21248"/>
        <dbReference type="Rhea" id="RHEA-COMP:14527"/>
        <dbReference type="Rhea" id="RHEA-COMP:17342"/>
        <dbReference type="ChEBI" id="CHEBI:33019"/>
        <dbReference type="ChEBI" id="CHEBI:61557"/>
        <dbReference type="ChEBI" id="CHEBI:140395"/>
        <dbReference type="EC" id="2.7.7.6"/>
    </reaction>
</comment>
<gene>
    <name evidence="11" type="primary">rpoZ</name>
    <name evidence="13" type="ORF">MBAV_005879</name>
</gene>
<evidence type="ECO:0000256" key="7">
    <source>
        <dbReference type="ARBA" id="ARBA00023163"/>
    </source>
</evidence>